<evidence type="ECO:0000313" key="3">
    <source>
        <dbReference type="Proteomes" id="UP000283627"/>
    </source>
</evidence>
<dbReference type="OrthoDB" id="9812931at2"/>
<evidence type="ECO:0000313" key="2">
    <source>
        <dbReference type="EMBL" id="RON51810.1"/>
    </source>
</evidence>
<dbReference type="InterPro" id="IPR012341">
    <property type="entry name" value="6hp_glycosidase-like_sf"/>
</dbReference>
<dbReference type="GO" id="GO:0005975">
    <property type="term" value="P:carbohydrate metabolic process"/>
    <property type="evidence" value="ECO:0007669"/>
    <property type="project" value="InterPro"/>
</dbReference>
<dbReference type="RefSeq" id="WP_123408275.1">
    <property type="nucleotide sequence ID" value="NZ_MOBP01000012.1"/>
</dbReference>
<dbReference type="Pfam" id="PF07470">
    <property type="entry name" value="Glyco_hydro_88"/>
    <property type="match status" value="1"/>
</dbReference>
<sequence>MTNLREITRQIAKRTTQLGYDAWEWGEGVAWHGVAETAVKLGDAELMSAVVNWIHSHKDFQPSGVRHVMPGLAALTVHQATGDKTALELALRVAKMLETLPRSVHGVHEESKQTPVWVDYWYEIAPFLTTLSKVTGEERYSEWAAEQSIAYLLSCWDAKHALFHHAYYDLINQNSQWFWARSNAWATLVMVEMLTDLKTEKGLAAILRNVLSKQAAKLAELQNATGQWHTVLDQPETYLEPSASIMIALAFRRGAKRGFLDAKYSALADRAFQSCLEKVDEAGNLTEVSGETWPGDLVHYSMVPVGVYSWGQGFMALAGLEWMDDK</sequence>
<dbReference type="Gene3D" id="1.50.10.10">
    <property type="match status" value="1"/>
</dbReference>
<name>A0A423KG72_9PSED</name>
<evidence type="ECO:0008006" key="4">
    <source>
        <dbReference type="Google" id="ProtNLM"/>
    </source>
</evidence>
<dbReference type="AlphaFoldDB" id="A0A423KG72"/>
<dbReference type="Proteomes" id="UP000283627">
    <property type="component" value="Unassembled WGS sequence"/>
</dbReference>
<dbReference type="EMBL" id="MOBP01000012">
    <property type="protein sequence ID" value="RON51810.1"/>
    <property type="molecule type" value="Genomic_DNA"/>
</dbReference>
<reference evidence="2 3" key="1">
    <citation type="submission" date="2016-10" db="EMBL/GenBank/DDBJ databases">
        <title>Comparative genome analysis of multiple Pseudomonas spp. focuses on biocontrol and plant growth promoting traits.</title>
        <authorList>
            <person name="Tao X.-Y."/>
            <person name="Taylor C.G."/>
        </authorList>
    </citation>
    <scope>NUCLEOTIDE SEQUENCE [LARGE SCALE GENOMIC DNA]</scope>
    <source>
        <strain evidence="2 3">39A2</strain>
    </source>
</reference>
<protein>
    <recommendedName>
        <fullName evidence="4">Glycosyl hydrolase</fullName>
    </recommendedName>
</protein>
<dbReference type="InterPro" id="IPR052043">
    <property type="entry name" value="PolySaccharide_Degr_Enz"/>
</dbReference>
<dbReference type="PANTHER" id="PTHR33886:SF8">
    <property type="entry name" value="UNSATURATED RHAMNOGALACTURONAN HYDROLASE (EUROFUNG)"/>
    <property type="match status" value="1"/>
</dbReference>
<dbReference type="SUPFAM" id="SSF48208">
    <property type="entry name" value="Six-hairpin glycosidases"/>
    <property type="match status" value="1"/>
</dbReference>
<dbReference type="InterPro" id="IPR010905">
    <property type="entry name" value="Glyco_hydro_88"/>
</dbReference>
<dbReference type="PANTHER" id="PTHR33886">
    <property type="entry name" value="UNSATURATED RHAMNOGALACTURONAN HYDROLASE (EUROFUNG)"/>
    <property type="match status" value="1"/>
</dbReference>
<comment type="caution">
    <text evidence="2">The sequence shown here is derived from an EMBL/GenBank/DDBJ whole genome shotgun (WGS) entry which is preliminary data.</text>
</comment>
<keyword evidence="1" id="KW-0378">Hydrolase</keyword>
<dbReference type="InterPro" id="IPR008928">
    <property type="entry name" value="6-hairpin_glycosidase_sf"/>
</dbReference>
<gene>
    <name evidence="2" type="ORF">BK665_18265</name>
</gene>
<proteinExistence type="predicted"/>
<dbReference type="GO" id="GO:0016787">
    <property type="term" value="F:hydrolase activity"/>
    <property type="evidence" value="ECO:0007669"/>
    <property type="project" value="UniProtKB-KW"/>
</dbReference>
<organism evidence="2 3">
    <name type="scientific">Pseudomonas frederiksbergensis</name>
    <dbReference type="NCBI Taxonomy" id="104087"/>
    <lineage>
        <taxon>Bacteria</taxon>
        <taxon>Pseudomonadati</taxon>
        <taxon>Pseudomonadota</taxon>
        <taxon>Gammaproteobacteria</taxon>
        <taxon>Pseudomonadales</taxon>
        <taxon>Pseudomonadaceae</taxon>
        <taxon>Pseudomonas</taxon>
    </lineage>
</organism>
<accession>A0A423KG72</accession>
<evidence type="ECO:0000256" key="1">
    <source>
        <dbReference type="ARBA" id="ARBA00022801"/>
    </source>
</evidence>